<proteinExistence type="predicted"/>
<comment type="function">
    <text evidence="3">Involved in transvection phenomena (= synapsis-dependent gene expression), where the synaptic pairing of chromosomes carrying genes with which zeste interacts influences the expression of these genes. Zeste binds to DNA and stimulates transcription from a nearby promoter.</text>
</comment>
<protein>
    <recommendedName>
        <fullName evidence="2">Regulatory protein zeste</fullName>
    </recommendedName>
</protein>
<evidence type="ECO:0000313" key="7">
    <source>
        <dbReference type="Proteomes" id="UP001445076"/>
    </source>
</evidence>
<feature type="compositionally biased region" description="Polar residues" evidence="4">
    <location>
        <begin position="192"/>
        <end position="216"/>
    </location>
</feature>
<evidence type="ECO:0000256" key="1">
    <source>
        <dbReference type="ARBA" id="ARBA00011764"/>
    </source>
</evidence>
<feature type="compositionally biased region" description="Basic and acidic residues" evidence="4">
    <location>
        <begin position="174"/>
        <end position="187"/>
    </location>
</feature>
<name>A0AAW0XEF0_CHEQU</name>
<comment type="subunit">
    <text evidence="1">Self-associates forming complexes of several hundred monomers.</text>
</comment>
<dbReference type="PANTHER" id="PTHR21411">
    <property type="entry name" value="APONTIC"/>
    <property type="match status" value="1"/>
</dbReference>
<reference evidence="6 7" key="1">
    <citation type="journal article" date="2024" name="BMC Genomics">
        <title>Genome assembly of redclaw crayfish (Cherax quadricarinatus) provides insights into its immune adaptation and hypoxia tolerance.</title>
        <authorList>
            <person name="Liu Z."/>
            <person name="Zheng J."/>
            <person name="Li H."/>
            <person name="Fang K."/>
            <person name="Wang S."/>
            <person name="He J."/>
            <person name="Zhou D."/>
            <person name="Weng S."/>
            <person name="Chi M."/>
            <person name="Gu Z."/>
            <person name="He J."/>
            <person name="Li F."/>
            <person name="Wang M."/>
        </authorList>
    </citation>
    <scope>NUCLEOTIDE SEQUENCE [LARGE SCALE GENOMIC DNA]</scope>
    <source>
        <strain evidence="6">ZL_2023a</strain>
    </source>
</reference>
<feature type="domain" description="Myb/SANT-like DNA-binding" evidence="5">
    <location>
        <begin position="11"/>
        <end position="84"/>
    </location>
</feature>
<evidence type="ECO:0000259" key="5">
    <source>
        <dbReference type="Pfam" id="PF13873"/>
    </source>
</evidence>
<dbReference type="PANTHER" id="PTHR21411:SF0">
    <property type="entry name" value="REGULATORY PROTEIN ZESTE"/>
    <property type="match status" value="1"/>
</dbReference>
<gene>
    <name evidence="6" type="ORF">OTU49_004034</name>
</gene>
<organism evidence="6 7">
    <name type="scientific">Cherax quadricarinatus</name>
    <name type="common">Australian red claw crayfish</name>
    <dbReference type="NCBI Taxonomy" id="27406"/>
    <lineage>
        <taxon>Eukaryota</taxon>
        <taxon>Metazoa</taxon>
        <taxon>Ecdysozoa</taxon>
        <taxon>Arthropoda</taxon>
        <taxon>Crustacea</taxon>
        <taxon>Multicrustacea</taxon>
        <taxon>Malacostraca</taxon>
        <taxon>Eumalacostraca</taxon>
        <taxon>Eucarida</taxon>
        <taxon>Decapoda</taxon>
        <taxon>Pleocyemata</taxon>
        <taxon>Astacidea</taxon>
        <taxon>Parastacoidea</taxon>
        <taxon>Parastacidae</taxon>
        <taxon>Cherax</taxon>
    </lineage>
</organism>
<accession>A0AAW0XEF0</accession>
<feature type="compositionally biased region" description="Low complexity" evidence="4">
    <location>
        <begin position="217"/>
        <end position="232"/>
    </location>
</feature>
<feature type="region of interest" description="Disordered" evidence="4">
    <location>
        <begin position="174"/>
        <end position="232"/>
    </location>
</feature>
<evidence type="ECO:0000313" key="6">
    <source>
        <dbReference type="EMBL" id="KAK8738079.1"/>
    </source>
</evidence>
<keyword evidence="7" id="KW-1185">Reference proteome</keyword>
<sequence>MDGMMLVRGGRSTSASSTERTLLLGALASCMGVLDTRENDAQTIIRKSELWNEITRHFNANASTPRSRQQIQTLYKNMKAKARRYEVRLSEVSSGVPPPDPDPISEMLLGLLHQQMQHQRRHLEKMMTTDVTTSLEDDPFKFSHHLDPSFVYPEQMMQMSMKEGLTVEIDIKNEPQDELDTPEKVSDEVTSDSDQFTDSANNDHSSLPSNTTQTRQTSEVTLNSETLSETSSMTAQPMLFKCSPPKTNHFQDQTVFAPESGTAPGQPTVSHSHNSPHTVGPINASSSSLASDNHTSNDVFPIVKKAKLVGRKRLPEGRYGEARPQVKPLCCCPDLHAKILLLAQEEHRHRMNILKRDSELQAKEHNARMKILALEEEVVKGKLQMLKESASGGDSLPCLVPDAEADKGQDG</sequence>
<comment type="caution">
    <text evidence="6">The sequence shown here is derived from an EMBL/GenBank/DDBJ whole genome shotgun (WGS) entry which is preliminary data.</text>
</comment>
<dbReference type="AlphaFoldDB" id="A0AAW0XEF0"/>
<evidence type="ECO:0000256" key="2">
    <source>
        <dbReference type="ARBA" id="ARBA00016807"/>
    </source>
</evidence>
<evidence type="ECO:0000256" key="4">
    <source>
        <dbReference type="SAM" id="MobiDB-lite"/>
    </source>
</evidence>
<feature type="region of interest" description="Disordered" evidence="4">
    <location>
        <begin position="389"/>
        <end position="411"/>
    </location>
</feature>
<dbReference type="EMBL" id="JARKIK010000040">
    <property type="protein sequence ID" value="KAK8738079.1"/>
    <property type="molecule type" value="Genomic_DNA"/>
</dbReference>
<dbReference type="Pfam" id="PF13873">
    <property type="entry name" value="Myb_DNA-bind_5"/>
    <property type="match status" value="1"/>
</dbReference>
<dbReference type="Proteomes" id="UP001445076">
    <property type="component" value="Unassembled WGS sequence"/>
</dbReference>
<evidence type="ECO:0000256" key="3">
    <source>
        <dbReference type="ARBA" id="ARBA00025466"/>
    </source>
</evidence>
<dbReference type="InterPro" id="IPR028002">
    <property type="entry name" value="Myb_DNA-bind_5"/>
</dbReference>